<evidence type="ECO:0000259" key="9">
    <source>
        <dbReference type="PROSITE" id="PS50067"/>
    </source>
</evidence>
<evidence type="ECO:0000256" key="6">
    <source>
        <dbReference type="SAM" id="Coils"/>
    </source>
</evidence>
<keyword evidence="3 6" id="KW-0175">Coiled coil</keyword>
<dbReference type="PROSITE" id="PS00411">
    <property type="entry name" value="KINESIN_MOTOR_1"/>
    <property type="match status" value="1"/>
</dbReference>
<evidence type="ECO:0000256" key="4">
    <source>
        <dbReference type="ARBA" id="ARBA00023175"/>
    </source>
</evidence>
<dbReference type="Proteomes" id="UP001209570">
    <property type="component" value="Unassembled WGS sequence"/>
</dbReference>
<comment type="similarity">
    <text evidence="5">Belongs to the TRAFAC class myosin-kinesin ATPase superfamily. Kinesin family.</text>
</comment>
<dbReference type="InterPro" id="IPR019821">
    <property type="entry name" value="Kinesin_motor_CS"/>
</dbReference>
<evidence type="ECO:0000313" key="11">
    <source>
        <dbReference type="Proteomes" id="UP001209570"/>
    </source>
</evidence>
<dbReference type="Gene3D" id="3.40.850.10">
    <property type="entry name" value="Kinesin motor domain"/>
    <property type="match status" value="1"/>
</dbReference>
<dbReference type="Pfam" id="PF00225">
    <property type="entry name" value="Kinesin"/>
    <property type="match status" value="2"/>
</dbReference>
<gene>
    <name evidence="10" type="ORF">P43SY_005496</name>
</gene>
<evidence type="ECO:0000256" key="8">
    <source>
        <dbReference type="SAM" id="Phobius"/>
    </source>
</evidence>
<dbReference type="SMART" id="SM00129">
    <property type="entry name" value="KISc"/>
    <property type="match status" value="1"/>
</dbReference>
<feature type="transmembrane region" description="Helical" evidence="8">
    <location>
        <begin position="887"/>
        <end position="914"/>
    </location>
</feature>
<evidence type="ECO:0000256" key="5">
    <source>
        <dbReference type="PROSITE-ProRule" id="PRU00283"/>
    </source>
</evidence>
<dbReference type="GO" id="GO:0005524">
    <property type="term" value="F:ATP binding"/>
    <property type="evidence" value="ECO:0007669"/>
    <property type="project" value="UniProtKB-KW"/>
</dbReference>
<keyword evidence="2" id="KW-0067">ATP-binding</keyword>
<organism evidence="10 11">
    <name type="scientific">Pythium insidiosum</name>
    <name type="common">Pythiosis disease agent</name>
    <dbReference type="NCBI Taxonomy" id="114742"/>
    <lineage>
        <taxon>Eukaryota</taxon>
        <taxon>Sar</taxon>
        <taxon>Stramenopiles</taxon>
        <taxon>Oomycota</taxon>
        <taxon>Peronosporomycetes</taxon>
        <taxon>Pythiales</taxon>
        <taxon>Pythiaceae</taxon>
        <taxon>Pythium</taxon>
    </lineage>
</organism>
<dbReference type="PANTHER" id="PTHR47968:SF75">
    <property type="entry name" value="CENTROMERE-ASSOCIATED PROTEIN E"/>
    <property type="match status" value="1"/>
</dbReference>
<sequence>MASTDVNVKVAVRCRPMNARETQLGAQSIVTVVDGRTVSIRNPLAEDGASAQPTIESPRAGESASSSSAVKQFTFDHAYFTDATQQQVYDDVARPIVDQALQGYNGTICDHGIVPRMNADLFARLVESEATKYLVTVSFLEIYNEVIKDLLHPSDKLLKIREHPDLGIYVEQLAELVVKDPADVTRLLAQGNKVRQVAATQMNERSSRSHSCFTLKISSKTRQSLPNGVEKETAMTAKINLVDLAGSERASKTGATGERLKEGAAINKSLSALGNVITMLADSKRKAHVPYRDSKLTRLLQESLGGNSLTVMVAAISPADDNYDESLGTLQYANRAKAIKNATRKNEDVNERIIRELREEIERLRQLVVERPTSASSSLAAAPSGDSSEMMQRMEETIANLERAKHESWDEKQRLTEWLEQERLQSLQNEKQILGFMQTVKQEKMDIVRRVKALQQHKLALSKQMRSRKQSYASNKARLQADVERFQAQGASLSVAEKQALMDTIEQWKRSVISDRDELVRLKDELQACDDKLVEEEAEVAAKSALLEEDDKLRRAIQEDEREKMKHERAAFLQQALEEERRELQRKAEDEKQRLALALSETADKEKKLAEEVERQRTIALELSERLHASQLEHTQWRSDTKARLVEMVSTLKREFHCEQRVLQQRYDYAVELLRVAKDDILQLAARNAELEAALAKLTAKMPQVEPAQPTTSKPMQFVELSRWSFRVAWLGLLALHAICAFYFGVNARIYHKTPGSALDVVFVAYRIGMQMNAYPTLTVVHAIFAAIHIFLGAIMIVWSLWKRRVCFGPQHEFIAADSAKVVSAGTKKKLFPSFTAVAASGPNAQGSFFGVEGGHFDELLAVREIVEASLQTYQAYRMSQLLARPWLNSLLFDALLDLTAAMAVPSVLLISYFGQFDTATWGFPNDLWADDLWFVNFMTEFQIMLVTSWSDLIGRCVFSIGLLSCIESVKELSLRRFLQGCQLLCAVLGVVVLVLHLYAESMPRLDLCFVQVEPWLESKPACVFIEWDCSLQQHSGEATAIAAQWSKSTPDFVRRVLILHCPAFEMPTTFTSFQYLAGLKMYNTTIAAWAEDAALTDASHPGMLLTYFVRVNLSNTGELPPGLVTGTFPQGLYDVEFAVSNLHVLPNDLDTKWPTWMFLVCDLCQFTALPPVLSRMAPYWFTFAMNPFTAFPFEVFAIEGLQHFHLGGVPLPSLDPPTASVDAFLEGTALRYIYLPDTNVTWLPRWVDAFAALPRSLWYQPALDLSGTPICNAIEEMQAGTRDRFPADWTAGVAAARISKFMTVTQSNLSALDGVVACMGSPTLMYGLDDDDARYMLP</sequence>
<dbReference type="InterPro" id="IPR036961">
    <property type="entry name" value="Kinesin_motor_dom_sf"/>
</dbReference>
<feature type="region of interest" description="Disordered" evidence="7">
    <location>
        <begin position="43"/>
        <end position="64"/>
    </location>
</feature>
<comment type="caution">
    <text evidence="5">Lacks conserved residue(s) required for the propagation of feature annotation.</text>
</comment>
<evidence type="ECO:0000256" key="2">
    <source>
        <dbReference type="ARBA" id="ARBA00022840"/>
    </source>
</evidence>
<evidence type="ECO:0000256" key="1">
    <source>
        <dbReference type="ARBA" id="ARBA00022741"/>
    </source>
</evidence>
<name>A0AAD5QD30_PYTIN</name>
<proteinExistence type="inferred from homology"/>
<feature type="coiled-coil region" evidence="6">
    <location>
        <begin position="674"/>
        <end position="701"/>
    </location>
</feature>
<keyword evidence="8" id="KW-0812">Transmembrane</keyword>
<keyword evidence="4" id="KW-0505">Motor protein</keyword>
<dbReference type="PRINTS" id="PR00380">
    <property type="entry name" value="KINESINHEAVY"/>
</dbReference>
<dbReference type="SUPFAM" id="SSF52540">
    <property type="entry name" value="P-loop containing nucleoside triphosphate hydrolases"/>
    <property type="match status" value="1"/>
</dbReference>
<feature type="transmembrane region" description="Helical" evidence="8">
    <location>
        <begin position="781"/>
        <end position="802"/>
    </location>
</feature>
<protein>
    <recommendedName>
        <fullName evidence="9">Kinesin motor domain-containing protein</fullName>
    </recommendedName>
</protein>
<feature type="domain" description="Kinesin motor" evidence="9">
    <location>
        <begin position="7"/>
        <end position="339"/>
    </location>
</feature>
<comment type="caution">
    <text evidence="10">The sequence shown here is derived from an EMBL/GenBank/DDBJ whole genome shotgun (WGS) entry which is preliminary data.</text>
</comment>
<dbReference type="EMBL" id="JAKCXM010000038">
    <property type="protein sequence ID" value="KAJ0405930.1"/>
    <property type="molecule type" value="Genomic_DNA"/>
</dbReference>
<dbReference type="InterPro" id="IPR001752">
    <property type="entry name" value="Kinesin_motor_dom"/>
</dbReference>
<evidence type="ECO:0000313" key="10">
    <source>
        <dbReference type="EMBL" id="KAJ0405930.1"/>
    </source>
</evidence>
<dbReference type="PANTHER" id="PTHR47968">
    <property type="entry name" value="CENTROMERE PROTEIN E"/>
    <property type="match status" value="1"/>
</dbReference>
<dbReference type="GO" id="GO:0007018">
    <property type="term" value="P:microtubule-based movement"/>
    <property type="evidence" value="ECO:0007669"/>
    <property type="project" value="InterPro"/>
</dbReference>
<dbReference type="InterPro" id="IPR027640">
    <property type="entry name" value="Kinesin-like_fam"/>
</dbReference>
<dbReference type="InterPro" id="IPR027417">
    <property type="entry name" value="P-loop_NTPase"/>
</dbReference>
<feature type="transmembrane region" description="Helical" evidence="8">
    <location>
        <begin position="978"/>
        <end position="1000"/>
    </location>
</feature>
<dbReference type="GO" id="GO:0003777">
    <property type="term" value="F:microtubule motor activity"/>
    <property type="evidence" value="ECO:0007669"/>
    <property type="project" value="InterPro"/>
</dbReference>
<reference evidence="10" key="1">
    <citation type="submission" date="2021-12" db="EMBL/GenBank/DDBJ databases">
        <title>Prjna785345.</title>
        <authorList>
            <person name="Rujirawat T."/>
            <person name="Krajaejun T."/>
        </authorList>
    </citation>
    <scope>NUCLEOTIDE SEQUENCE</scope>
    <source>
        <strain evidence="10">Pi057C3</strain>
    </source>
</reference>
<keyword evidence="8" id="KW-1133">Transmembrane helix</keyword>
<dbReference type="GO" id="GO:0008017">
    <property type="term" value="F:microtubule binding"/>
    <property type="evidence" value="ECO:0007669"/>
    <property type="project" value="InterPro"/>
</dbReference>
<evidence type="ECO:0000256" key="3">
    <source>
        <dbReference type="ARBA" id="ARBA00023054"/>
    </source>
</evidence>
<evidence type="ECO:0000256" key="7">
    <source>
        <dbReference type="SAM" id="MobiDB-lite"/>
    </source>
</evidence>
<keyword evidence="11" id="KW-1185">Reference proteome</keyword>
<keyword evidence="1" id="KW-0547">Nucleotide-binding</keyword>
<feature type="transmembrane region" description="Helical" evidence="8">
    <location>
        <begin position="724"/>
        <end position="746"/>
    </location>
</feature>
<dbReference type="PROSITE" id="PS50067">
    <property type="entry name" value="KINESIN_MOTOR_2"/>
    <property type="match status" value="1"/>
</dbReference>
<feature type="coiled-coil region" evidence="6">
    <location>
        <begin position="519"/>
        <end position="616"/>
    </location>
</feature>
<keyword evidence="8" id="KW-0472">Membrane</keyword>
<accession>A0AAD5QD30</accession>
<feature type="coiled-coil region" evidence="6">
    <location>
        <begin position="339"/>
        <end position="407"/>
    </location>
</feature>